<comment type="caution">
    <text evidence="2">The sequence shown here is derived from an EMBL/GenBank/DDBJ whole genome shotgun (WGS) entry which is preliminary data.</text>
</comment>
<dbReference type="EMBL" id="LCBL01000001">
    <property type="protein sequence ID" value="KKS09896.1"/>
    <property type="molecule type" value="Genomic_DNA"/>
</dbReference>
<dbReference type="Proteomes" id="UP000033869">
    <property type="component" value="Unassembled WGS sequence"/>
</dbReference>
<evidence type="ECO:0000313" key="2">
    <source>
        <dbReference type="EMBL" id="KKS09896.1"/>
    </source>
</evidence>
<protein>
    <submittedName>
        <fullName evidence="2">Uncharacterized protein</fullName>
    </submittedName>
</protein>
<proteinExistence type="predicted"/>
<name>A0A0G0YK17_UNCC2</name>
<gene>
    <name evidence="2" type="ORF">UU65_C0001G0301</name>
</gene>
<reference evidence="2 3" key="1">
    <citation type="journal article" date="2015" name="Nature">
        <title>rRNA introns, odd ribosomes, and small enigmatic genomes across a large radiation of phyla.</title>
        <authorList>
            <person name="Brown C.T."/>
            <person name="Hug L.A."/>
            <person name="Thomas B.C."/>
            <person name="Sharon I."/>
            <person name="Castelle C.J."/>
            <person name="Singh A."/>
            <person name="Wilkins M.J."/>
            <person name="Williams K.H."/>
            <person name="Banfield J.F."/>
        </authorList>
    </citation>
    <scope>NUCLEOTIDE SEQUENCE [LARGE SCALE GENOMIC DNA]</scope>
</reference>
<dbReference type="AlphaFoldDB" id="A0A0G0YK17"/>
<evidence type="ECO:0000256" key="1">
    <source>
        <dbReference type="SAM" id="MobiDB-lite"/>
    </source>
</evidence>
<sequence>MGCSQVVRQRFLEPPFVGSSPTTPAKKMKTPERVYLFSLGMEGETPEINVQDDNGDT</sequence>
<accession>A0A0G0YK17</accession>
<organism evidence="2 3">
    <name type="scientific">candidate division CPR2 bacterium GW2011_GWC1_41_48</name>
    <dbReference type="NCBI Taxonomy" id="1618344"/>
    <lineage>
        <taxon>Bacteria</taxon>
        <taxon>Bacteria division CPR2</taxon>
    </lineage>
</organism>
<feature type="region of interest" description="Disordered" evidence="1">
    <location>
        <begin position="10"/>
        <end position="29"/>
    </location>
</feature>
<evidence type="ECO:0000313" key="3">
    <source>
        <dbReference type="Proteomes" id="UP000033869"/>
    </source>
</evidence>